<accession>A0ABM6C7F9</accession>
<dbReference type="EMBL" id="CP013568">
    <property type="protein sequence ID" value="ANL84144.1"/>
    <property type="molecule type" value="Genomic_DNA"/>
</dbReference>
<dbReference type="Proteomes" id="UP000078551">
    <property type="component" value="Chromosome"/>
</dbReference>
<evidence type="ECO:0000313" key="2">
    <source>
        <dbReference type="Proteomes" id="UP000078551"/>
    </source>
</evidence>
<name>A0ABM6C7F9_9HYPH</name>
<gene>
    <name evidence="1" type="ORF">AMC81_CH01337</name>
</gene>
<keyword evidence="2" id="KW-1185">Reference proteome</keyword>
<reference evidence="1 2" key="1">
    <citation type="submission" date="2015-11" db="EMBL/GenBank/DDBJ databases">
        <title>The limits of bacterial species coexistence and the symbiotic plasmid transference in sympatric Rhizobium populations.</title>
        <authorList>
            <person name="Perez-Carrascal O.M."/>
            <person name="VanInsberghe D."/>
            <person name="Juarez S."/>
            <person name="Polz M.F."/>
            <person name="Vinuesa P."/>
            <person name="Gonzalez V."/>
        </authorList>
    </citation>
    <scope>NUCLEOTIDE SEQUENCE [LARGE SCALE GENOMIC DNA]</scope>
    <source>
        <strain evidence="1 2">N771</strain>
    </source>
</reference>
<evidence type="ECO:0008006" key="3">
    <source>
        <dbReference type="Google" id="ProtNLM"/>
    </source>
</evidence>
<proteinExistence type="predicted"/>
<protein>
    <recommendedName>
        <fullName evidence="3">Secreted protein</fullName>
    </recommendedName>
</protein>
<evidence type="ECO:0000313" key="1">
    <source>
        <dbReference type="EMBL" id="ANL84144.1"/>
    </source>
</evidence>
<sequence length="102" mass="11482">MRLLLMGAVWMLGSRPSMTESGVGRRNIHSTGARVSEAFASKTRQCQSQPKLTLVKRRTIAYAQINEVGHLNHVYTYSGHSVATSYSYFTRSDCLIQAYPKR</sequence>
<organism evidence="1 2">
    <name type="scientific">Rhizobium phaseoli</name>
    <dbReference type="NCBI Taxonomy" id="396"/>
    <lineage>
        <taxon>Bacteria</taxon>
        <taxon>Pseudomonadati</taxon>
        <taxon>Pseudomonadota</taxon>
        <taxon>Alphaproteobacteria</taxon>
        <taxon>Hyphomicrobiales</taxon>
        <taxon>Rhizobiaceae</taxon>
        <taxon>Rhizobium/Agrobacterium group</taxon>
        <taxon>Rhizobium</taxon>
    </lineage>
</organism>